<keyword evidence="2" id="KW-0677">Repeat</keyword>
<dbReference type="SMART" id="SM00355">
    <property type="entry name" value="ZnF_C2H2"/>
    <property type="match status" value="2"/>
</dbReference>
<evidence type="ECO:0000313" key="11">
    <source>
        <dbReference type="Proteomes" id="UP001634393"/>
    </source>
</evidence>
<gene>
    <name evidence="10" type="ORF">ACJIZ3_001259</name>
</gene>
<feature type="domain" description="C2H2-type" evidence="9">
    <location>
        <begin position="142"/>
        <end position="164"/>
    </location>
</feature>
<evidence type="ECO:0000256" key="4">
    <source>
        <dbReference type="ARBA" id="ARBA00022833"/>
    </source>
</evidence>
<evidence type="ECO:0000256" key="1">
    <source>
        <dbReference type="ARBA" id="ARBA00022723"/>
    </source>
</evidence>
<dbReference type="GO" id="GO:0008270">
    <property type="term" value="F:zinc ion binding"/>
    <property type="evidence" value="ECO:0007669"/>
    <property type="project" value="UniProtKB-KW"/>
</dbReference>
<feature type="region of interest" description="Disordered" evidence="8">
    <location>
        <begin position="55"/>
        <end position="84"/>
    </location>
</feature>
<keyword evidence="6" id="KW-0804">Transcription</keyword>
<evidence type="ECO:0000256" key="2">
    <source>
        <dbReference type="ARBA" id="ARBA00022737"/>
    </source>
</evidence>
<keyword evidence="11" id="KW-1185">Reference proteome</keyword>
<sequence>MALDLAPKRNTSRRFDEIEPQCIDSWSKSKRSKRVYEGTEEEQLATCLVLLARGGGGAGAPRPSPPSSTTTADPDEKTDFSVVTPPQNNIHRCSVCNKVFQSYHALGGHKASHRVKPPITTTAVLKPPTSAVSSLNPSGRLHECSICHKSFPSGQALGGHKRKHYDGVISAAAAKSRTTSSEGARGAKSGITSEVGGVSHMTVAIPHNFDLNLPPSPEISCDEEVESALPPLFE</sequence>
<reference evidence="10 11" key="1">
    <citation type="submission" date="2024-12" db="EMBL/GenBank/DDBJ databases">
        <title>The unique morphological basis and parallel evolutionary history of personate flowers in Penstemon.</title>
        <authorList>
            <person name="Depatie T.H."/>
            <person name="Wessinger C.A."/>
        </authorList>
    </citation>
    <scope>NUCLEOTIDE SEQUENCE [LARGE SCALE GENOMIC DNA]</scope>
    <source>
        <strain evidence="10">WTNN_2</strain>
        <tissue evidence="10">Leaf</tissue>
    </source>
</reference>
<keyword evidence="1" id="KW-0479">Metal-binding</keyword>
<organism evidence="10 11">
    <name type="scientific">Penstemon smallii</name>
    <dbReference type="NCBI Taxonomy" id="265156"/>
    <lineage>
        <taxon>Eukaryota</taxon>
        <taxon>Viridiplantae</taxon>
        <taxon>Streptophyta</taxon>
        <taxon>Embryophyta</taxon>
        <taxon>Tracheophyta</taxon>
        <taxon>Spermatophyta</taxon>
        <taxon>Magnoliopsida</taxon>
        <taxon>eudicotyledons</taxon>
        <taxon>Gunneridae</taxon>
        <taxon>Pentapetalae</taxon>
        <taxon>asterids</taxon>
        <taxon>lamiids</taxon>
        <taxon>Lamiales</taxon>
        <taxon>Plantaginaceae</taxon>
        <taxon>Cheloneae</taxon>
        <taxon>Penstemon</taxon>
    </lineage>
</organism>
<evidence type="ECO:0000313" key="10">
    <source>
        <dbReference type="EMBL" id="KAL3843856.1"/>
    </source>
</evidence>
<dbReference type="InterPro" id="IPR036236">
    <property type="entry name" value="Znf_C2H2_sf"/>
</dbReference>
<dbReference type="PROSITE" id="PS00028">
    <property type="entry name" value="ZINC_FINGER_C2H2_1"/>
    <property type="match status" value="2"/>
</dbReference>
<keyword evidence="3 7" id="KW-0863">Zinc-finger</keyword>
<dbReference type="PANTHER" id="PTHR45988:SF92">
    <property type="entry name" value="C2H2 TYPE ZINC FINGER TRANSCRIPTION FACTOR FAMILY-RELATED"/>
    <property type="match status" value="1"/>
</dbReference>
<dbReference type="InterPro" id="IPR013087">
    <property type="entry name" value="Znf_C2H2_type"/>
</dbReference>
<dbReference type="InterPro" id="IPR044653">
    <property type="entry name" value="AZF1/2/3-like"/>
</dbReference>
<evidence type="ECO:0000259" key="9">
    <source>
        <dbReference type="PROSITE" id="PS50157"/>
    </source>
</evidence>
<keyword evidence="4" id="KW-0862">Zinc</keyword>
<name>A0ABD3U4U9_9LAMI</name>
<dbReference type="Proteomes" id="UP001634393">
    <property type="component" value="Unassembled WGS sequence"/>
</dbReference>
<evidence type="ECO:0000256" key="3">
    <source>
        <dbReference type="ARBA" id="ARBA00022771"/>
    </source>
</evidence>
<dbReference type="SUPFAM" id="SSF57667">
    <property type="entry name" value="beta-beta-alpha zinc fingers"/>
    <property type="match status" value="1"/>
</dbReference>
<evidence type="ECO:0000256" key="5">
    <source>
        <dbReference type="ARBA" id="ARBA00023015"/>
    </source>
</evidence>
<dbReference type="PROSITE" id="PS50157">
    <property type="entry name" value="ZINC_FINGER_C2H2_2"/>
    <property type="match status" value="2"/>
</dbReference>
<evidence type="ECO:0000256" key="8">
    <source>
        <dbReference type="SAM" id="MobiDB-lite"/>
    </source>
</evidence>
<dbReference type="GO" id="GO:0043565">
    <property type="term" value="F:sequence-specific DNA binding"/>
    <property type="evidence" value="ECO:0007669"/>
    <property type="project" value="UniProtKB-ARBA"/>
</dbReference>
<evidence type="ECO:0000256" key="7">
    <source>
        <dbReference type="PROSITE-ProRule" id="PRU00042"/>
    </source>
</evidence>
<accession>A0ABD3U4U9</accession>
<comment type="caution">
    <text evidence="10">The sequence shown here is derived from an EMBL/GenBank/DDBJ whole genome shotgun (WGS) entry which is preliminary data.</text>
</comment>
<feature type="domain" description="C2H2-type" evidence="9">
    <location>
        <begin position="91"/>
        <end position="118"/>
    </location>
</feature>
<dbReference type="EMBL" id="JBJXBP010000002">
    <property type="protein sequence ID" value="KAL3843856.1"/>
    <property type="molecule type" value="Genomic_DNA"/>
</dbReference>
<dbReference type="AlphaFoldDB" id="A0ABD3U4U9"/>
<protein>
    <recommendedName>
        <fullName evidence="9">C2H2-type domain-containing protein</fullName>
    </recommendedName>
</protein>
<dbReference type="Pfam" id="PF13912">
    <property type="entry name" value="zf-C2H2_6"/>
    <property type="match status" value="2"/>
</dbReference>
<proteinExistence type="predicted"/>
<evidence type="ECO:0000256" key="6">
    <source>
        <dbReference type="ARBA" id="ARBA00023163"/>
    </source>
</evidence>
<dbReference type="Gene3D" id="3.30.160.60">
    <property type="entry name" value="Classic Zinc Finger"/>
    <property type="match status" value="1"/>
</dbReference>
<keyword evidence="5" id="KW-0805">Transcription regulation</keyword>
<dbReference type="PANTHER" id="PTHR45988">
    <property type="entry name" value="C2H2 TYPE ZINC FINGER TRANSCRIPTION FACTOR FAMILY-RELATED"/>
    <property type="match status" value="1"/>
</dbReference>